<keyword evidence="2" id="KW-1185">Reference proteome</keyword>
<dbReference type="EMBL" id="CP000133">
    <property type="protein sequence ID" value="ABC91456.1"/>
    <property type="molecule type" value="Genomic_DNA"/>
</dbReference>
<evidence type="ECO:0000313" key="2">
    <source>
        <dbReference type="Proteomes" id="UP000001936"/>
    </source>
</evidence>
<name>Q2K6T0_RHIEC</name>
<accession>Q2K6T0</accession>
<organism evidence="1 2">
    <name type="scientific">Rhizobium etli (strain ATCC 51251 / DSM 11541 / JCM 21823 / NBRC 15573 / CFN 42)</name>
    <dbReference type="NCBI Taxonomy" id="347834"/>
    <lineage>
        <taxon>Bacteria</taxon>
        <taxon>Pseudomonadati</taxon>
        <taxon>Pseudomonadota</taxon>
        <taxon>Alphaproteobacteria</taxon>
        <taxon>Hyphomicrobiales</taxon>
        <taxon>Rhizobiaceae</taxon>
        <taxon>Rhizobium/Agrobacterium group</taxon>
        <taxon>Rhizobium</taxon>
    </lineage>
</organism>
<dbReference type="Proteomes" id="UP000001936">
    <property type="component" value="Chromosome"/>
</dbReference>
<gene>
    <name evidence="1" type="ordered locus">RHE_CH02685</name>
</gene>
<dbReference type="KEGG" id="ret:RHE_CH02685"/>
<evidence type="ECO:0000313" key="1">
    <source>
        <dbReference type="EMBL" id="ABC91456.1"/>
    </source>
</evidence>
<sequence length="80" mass="9167">MTEAEKRGPVRRFARPLSVEIPRSDAADEPVLSVDQLFELGRILDAELEPFDEFLRLPLAFLGRKLDPIARTPPPKDRRQ</sequence>
<dbReference type="AlphaFoldDB" id="Q2K6T0"/>
<reference evidence="1 2" key="1">
    <citation type="journal article" date="2006" name="Proc. Natl. Acad. Sci. U.S.A.">
        <title>The partitioned Rhizobium etli genome: genetic and metabolic redundancy in seven interacting replicons.</title>
        <authorList>
            <person name="Gonzalez V."/>
            <person name="Santamaria R.I."/>
            <person name="Bustos P."/>
            <person name="Hernandez-Gonzalez I."/>
            <person name="Medrano-Soto A."/>
            <person name="Moreno-Hagelsieb G."/>
            <person name="Janga S.C."/>
            <person name="Ramirez M.A."/>
            <person name="Jimenez-Jacinto V."/>
            <person name="Collado-Vides J."/>
            <person name="Davila G."/>
        </authorList>
    </citation>
    <scope>NUCLEOTIDE SEQUENCE [LARGE SCALE GENOMIC DNA]</scope>
    <source>
        <strain evidence="2">ATCC 51251 / DSM 11541 / JCM 21823 / NBRC 15573 / CFN 42</strain>
    </source>
</reference>
<dbReference type="HOGENOM" id="CLU_2587234_0_0_5"/>
<proteinExistence type="predicted"/>
<protein>
    <submittedName>
        <fullName evidence="1">Uncharacterized protein</fullName>
    </submittedName>
</protein>